<organism evidence="2 3">
    <name type="scientific">Arthrobacter hankyongi</name>
    <dbReference type="NCBI Taxonomy" id="2904801"/>
    <lineage>
        <taxon>Bacteria</taxon>
        <taxon>Bacillati</taxon>
        <taxon>Actinomycetota</taxon>
        <taxon>Actinomycetes</taxon>
        <taxon>Micrococcales</taxon>
        <taxon>Micrococcaceae</taxon>
        <taxon>Arthrobacter</taxon>
    </lineage>
</organism>
<gene>
    <name evidence="2" type="ORF">LVY72_07250</name>
</gene>
<protein>
    <submittedName>
        <fullName evidence="2">Uncharacterized protein</fullName>
    </submittedName>
</protein>
<name>A0ABS9L5G3_9MICC</name>
<comment type="caution">
    <text evidence="2">The sequence shown here is derived from an EMBL/GenBank/DDBJ whole genome shotgun (WGS) entry which is preliminary data.</text>
</comment>
<evidence type="ECO:0000256" key="1">
    <source>
        <dbReference type="SAM" id="MobiDB-lite"/>
    </source>
</evidence>
<dbReference type="RefSeq" id="WP_237819189.1">
    <property type="nucleotide sequence ID" value="NZ_JAKLTQ010000003.1"/>
</dbReference>
<sequence length="49" mass="5813">MTTDGQDPGKDLYEERLKLLAGLWMPDAPSWEDLSEEEKDRWRGYAREQ</sequence>
<keyword evidence="3" id="KW-1185">Reference proteome</keyword>
<evidence type="ECO:0000313" key="2">
    <source>
        <dbReference type="EMBL" id="MCG2621712.1"/>
    </source>
</evidence>
<accession>A0ABS9L5G3</accession>
<feature type="region of interest" description="Disordered" evidence="1">
    <location>
        <begin position="29"/>
        <end position="49"/>
    </location>
</feature>
<proteinExistence type="predicted"/>
<reference evidence="2" key="1">
    <citation type="submission" date="2022-01" db="EMBL/GenBank/DDBJ databases">
        <authorList>
            <person name="Jo J.-H."/>
            <person name="Im W.-T."/>
        </authorList>
    </citation>
    <scope>NUCLEOTIDE SEQUENCE</scope>
    <source>
        <strain evidence="2">I2-34</strain>
    </source>
</reference>
<dbReference type="Proteomes" id="UP001165368">
    <property type="component" value="Unassembled WGS sequence"/>
</dbReference>
<dbReference type="EMBL" id="JAKLTQ010000003">
    <property type="protein sequence ID" value="MCG2621712.1"/>
    <property type="molecule type" value="Genomic_DNA"/>
</dbReference>
<feature type="compositionally biased region" description="Basic and acidic residues" evidence="1">
    <location>
        <begin position="38"/>
        <end position="49"/>
    </location>
</feature>
<evidence type="ECO:0000313" key="3">
    <source>
        <dbReference type="Proteomes" id="UP001165368"/>
    </source>
</evidence>